<dbReference type="CDD" id="cd10229">
    <property type="entry name" value="ASKHA_NBD_HSP70_HSPA12"/>
    <property type="match status" value="1"/>
</dbReference>
<dbReference type="PANTHER" id="PTHR14187:SF5">
    <property type="entry name" value="HEAT SHOCK 70 KDA PROTEIN 12A"/>
    <property type="match status" value="1"/>
</dbReference>
<dbReference type="AlphaFoldDB" id="A0A162YBK6"/>
<dbReference type="EMBL" id="KV440972">
    <property type="protein sequence ID" value="OAD79555.1"/>
    <property type="molecule type" value="Genomic_DNA"/>
</dbReference>
<name>A0A162YBK6_PHYB8</name>
<dbReference type="OrthoDB" id="2963168at2759"/>
<dbReference type="VEuPathDB" id="FungiDB:PHYBLDRAFT_139587"/>
<sequence>MMCDLYSEFDPAKYSCVVGIDFGTTYSGCSCVYVNDGVDEIFDITAWPRPGGSSYAKVPTACLYAHDSKKLIAWGHDAIRKANDVNNKDILVERFKLLLDSRIPASVKLPHGLKPLDVIADYLTEFNKYIHDCFKRKFGVIYNKEKFRYCLTVPAMWDDYAKSLMREAAIRADIVTRLDNPNRLVLTSEPEAAALYCEKKSEQFKLTDGQRFLVCDAGGGTVDLIVFEVTRTAGKKTIKEVTQGHGSSCGSTFLDQNMREVFKSRFGDLAEINKPTIDIMVNQFITSAKPGFENKDNEHFIVPAKIEMEGREMEEIGIVNGSLCVTVKEMREKVFDPIVKEITELILRQLNQTGGKIDAMFLVGGLGQSIFLYQCLTETFADRINLIAVPQRGELAIVRGAVILGMNPEMITHRVSRRTYGRIMADIFDASKHPAENKYIDPAGYPRCSSCFKVFIYKGDTIRTDEYIESNFSYFYPGIPCLDLYVFDGDGDPPMLVTDPGSRLVTRCTMEKPVVPGAKAGDEVNICSRVYLGLTEICMENTILDKTYTFTSSFKDHELKSTPKSIRASVTHSTAFSTHSTLPSLSRNRR</sequence>
<protein>
    <recommendedName>
        <fullName evidence="3">Actin-like ATPase domain-containing protein</fullName>
    </recommendedName>
</protein>
<dbReference type="Gene3D" id="3.30.420.40">
    <property type="match status" value="2"/>
</dbReference>
<dbReference type="InterPro" id="IPR043129">
    <property type="entry name" value="ATPase_NBD"/>
</dbReference>
<reference evidence="2" key="1">
    <citation type="submission" date="2015-06" db="EMBL/GenBank/DDBJ databases">
        <title>Expansion of signal transduction pathways in fungi by whole-genome duplication.</title>
        <authorList>
            <consortium name="DOE Joint Genome Institute"/>
            <person name="Corrochano L.M."/>
            <person name="Kuo A."/>
            <person name="Marcet-Houben M."/>
            <person name="Polaino S."/>
            <person name="Salamov A."/>
            <person name="Villalobos J.M."/>
            <person name="Alvarez M.I."/>
            <person name="Avalos J."/>
            <person name="Benito E.P."/>
            <person name="Benoit I."/>
            <person name="Burger G."/>
            <person name="Camino L.P."/>
            <person name="Canovas D."/>
            <person name="Cerda-Olmedo E."/>
            <person name="Cheng J.-F."/>
            <person name="Dominguez A."/>
            <person name="Elias M."/>
            <person name="Eslava A.P."/>
            <person name="Glaser F."/>
            <person name="Grimwood J."/>
            <person name="Gutierrez G."/>
            <person name="Heitman J."/>
            <person name="Henrissat B."/>
            <person name="Iturriaga E.A."/>
            <person name="Lang B.F."/>
            <person name="Lavin J.L."/>
            <person name="Lee S."/>
            <person name="Li W."/>
            <person name="Lindquist E."/>
            <person name="Lopez-Garcia S."/>
            <person name="Luque E.M."/>
            <person name="Marcos A.T."/>
            <person name="Martin J."/>
            <person name="McCluskey K."/>
            <person name="Medina H.R."/>
            <person name="Miralles-Duran A."/>
            <person name="Miyazaki A."/>
            <person name="Munoz-Torres E."/>
            <person name="Oguiza J.A."/>
            <person name="Ohm R."/>
            <person name="Olmedo M."/>
            <person name="Orejas M."/>
            <person name="Ortiz-Castellanos L."/>
            <person name="Pisabarro A.G."/>
            <person name="Rodriguez-Romero J."/>
            <person name="Ruiz-Herrera J."/>
            <person name="Ruiz-Vazquez R."/>
            <person name="Sanz C."/>
            <person name="Schackwitz W."/>
            <person name="Schmutz J."/>
            <person name="Shahriari M."/>
            <person name="Shelest E."/>
            <person name="Silva-Franco F."/>
            <person name="Soanes D."/>
            <person name="Syed K."/>
            <person name="Tagua V.G."/>
            <person name="Talbot N.J."/>
            <person name="Thon M."/>
            <person name="De vries R.P."/>
            <person name="Wiebenga A."/>
            <person name="Yadav J.S."/>
            <person name="Braun E.L."/>
            <person name="Baker S."/>
            <person name="Garre V."/>
            <person name="Horwitz B."/>
            <person name="Torres-Martinez S."/>
            <person name="Idnurm A."/>
            <person name="Herrera-Estrella A."/>
            <person name="Gabaldon T."/>
            <person name="Grigoriev I.V."/>
        </authorList>
    </citation>
    <scope>NUCLEOTIDE SEQUENCE [LARGE SCALE GENOMIC DNA]</scope>
    <source>
        <strain evidence="2">NRRL 1555(-)</strain>
    </source>
</reference>
<evidence type="ECO:0000313" key="2">
    <source>
        <dbReference type="Proteomes" id="UP000077315"/>
    </source>
</evidence>
<proteinExistence type="predicted"/>
<dbReference type="STRING" id="763407.A0A162YBK6"/>
<keyword evidence="2" id="KW-1185">Reference proteome</keyword>
<accession>A0A162YBK6</accession>
<evidence type="ECO:0000313" key="1">
    <source>
        <dbReference type="EMBL" id="OAD79555.1"/>
    </source>
</evidence>
<dbReference type="InParanoid" id="A0A162YBK6"/>
<gene>
    <name evidence="1" type="ORF">PHYBLDRAFT_139587</name>
</gene>
<dbReference type="Proteomes" id="UP000077315">
    <property type="component" value="Unassembled WGS sequence"/>
</dbReference>
<dbReference type="RefSeq" id="XP_018297595.1">
    <property type="nucleotide sequence ID" value="XM_018430251.1"/>
</dbReference>
<evidence type="ECO:0008006" key="3">
    <source>
        <dbReference type="Google" id="ProtNLM"/>
    </source>
</evidence>
<dbReference type="SUPFAM" id="SSF53067">
    <property type="entry name" value="Actin-like ATPase domain"/>
    <property type="match status" value="2"/>
</dbReference>
<organism evidence="1 2">
    <name type="scientific">Phycomyces blakesleeanus (strain ATCC 8743b / DSM 1359 / FGSC 10004 / NBRC 33097 / NRRL 1555)</name>
    <dbReference type="NCBI Taxonomy" id="763407"/>
    <lineage>
        <taxon>Eukaryota</taxon>
        <taxon>Fungi</taxon>
        <taxon>Fungi incertae sedis</taxon>
        <taxon>Mucoromycota</taxon>
        <taxon>Mucoromycotina</taxon>
        <taxon>Mucoromycetes</taxon>
        <taxon>Mucorales</taxon>
        <taxon>Phycomycetaceae</taxon>
        <taxon>Phycomyces</taxon>
    </lineage>
</organism>
<dbReference type="GeneID" id="28991157"/>
<dbReference type="PANTHER" id="PTHR14187">
    <property type="entry name" value="ALPHA KINASE/ELONGATION FACTOR 2 KINASE"/>
    <property type="match status" value="1"/>
</dbReference>